<dbReference type="Gene3D" id="3.40.50.300">
    <property type="entry name" value="P-loop containing nucleotide triphosphate hydrolases"/>
    <property type="match status" value="1"/>
</dbReference>
<dbReference type="PANTHER" id="PTHR46411:SF4">
    <property type="entry name" value="AAA+ ATPASE DOMAIN-CONTAINING PROTEIN"/>
    <property type="match status" value="1"/>
</dbReference>
<gene>
    <name evidence="5" type="ORF">PG991_001024</name>
</gene>
<feature type="compositionally biased region" description="Pro residues" evidence="1">
    <location>
        <begin position="499"/>
        <end position="517"/>
    </location>
</feature>
<evidence type="ECO:0000313" key="5">
    <source>
        <dbReference type="EMBL" id="KAK8037678.1"/>
    </source>
</evidence>
<sequence length="918" mass="103716">MSQCESTSNEPAVEDNAKSPHNSLETASVRAEPEGSVTATIQSSCGVDDVGKTEVESVPQIDPNSKLKYTASLWCPVSQRLHSNLMDFNLSSCPTCGQHFHHRELERTGSSSPSLSESGSESDEDSNKDEQDTELVTTKALVINKVDFRDTEDLCVEFVSWPVTFELEEERKNLVLDDNLAFEVVTILNTSMQPTVAGYPRNPIMDMPSPPPTPMPMGSHPRGPPNAARSQTRRSRMDIMRSRILNDPKLDVSVRRTDIIIHSKALIEMIKSVVFYYPGVNLDGKTVQLSEPFALIAHYYPQLESLLVETEGLINQQLESLLRFVKQPKYISPIEEEISRNARGYCTFRMLWYLLRPGSTVYLSRDGNLSAQVIAKVDVDEKILRPEAKSVEPYEISMWYLDFDGRHVGRCEESASIPAFEGERTIASLRVFPVQYRDDADGGRTKTELEELGKRWFGYLMGTQAHYKGEFMGPLGRQFDGRVFIDNAAYIQEASGRLPPQPPPSRPPPMRPGPGRPPGRRGSPPGPPPPPKPYVVRKSYSDLPTVGDMDDMGEGGSICSCDDCRGKRVHPPPGFQWVAYDLIDPKTTRTLDLAGSPHGRDHRYLLCSHRVFGFVFKSRRWEILDVKFCSPARVQPKAINSLVMPEDRKIMIQALVEQYNTANTQGGDVKRKQWGADFIESKGEGQIFLLHGGPGVGKSLPLLSLNVGDIGTFEEKVEQRLSYWFNLAEKWGAVMLIDEADVYLERRSVSDLRRNGIVSVFLRCMEYYRGILFLTTNRVGQFDDAFVSRIHLVIHYEPLGDRERRKIWTQFFEKLEAERKDISITSRARNYVFGDPEINDVEWNGREIRNAFPTAVALADYQFSAKENKSEYETAELDQKHFQQICGMALQFKGYLTNLHGMDEHERAFVAKARDDGT</sequence>
<dbReference type="SUPFAM" id="SSF52540">
    <property type="entry name" value="P-loop containing nucleoside triphosphate hydrolases"/>
    <property type="match status" value="1"/>
</dbReference>
<proteinExistence type="predicted"/>
<feature type="domain" description="DUF7025" evidence="3">
    <location>
        <begin position="339"/>
        <end position="437"/>
    </location>
</feature>
<comment type="caution">
    <text evidence="5">The sequence shown here is derived from an EMBL/GenBank/DDBJ whole genome shotgun (WGS) entry which is preliminary data.</text>
</comment>
<evidence type="ECO:0000259" key="2">
    <source>
        <dbReference type="Pfam" id="PF00004"/>
    </source>
</evidence>
<protein>
    <recommendedName>
        <fullName evidence="7">ATPase AAA-type core domain-containing protein</fullName>
    </recommendedName>
</protein>
<keyword evidence="6" id="KW-1185">Reference proteome</keyword>
<feature type="compositionally biased region" description="Pro residues" evidence="1">
    <location>
        <begin position="524"/>
        <end position="533"/>
    </location>
</feature>
<dbReference type="InterPro" id="IPR054289">
    <property type="entry name" value="DUF7025"/>
</dbReference>
<feature type="region of interest" description="Disordered" evidence="1">
    <location>
        <begin position="199"/>
        <end position="235"/>
    </location>
</feature>
<feature type="domain" description="AAA+ ATPase lid" evidence="4">
    <location>
        <begin position="799"/>
        <end position="902"/>
    </location>
</feature>
<feature type="compositionally biased region" description="Low complexity" evidence="1">
    <location>
        <begin position="110"/>
        <end position="119"/>
    </location>
</feature>
<feature type="compositionally biased region" description="Polar residues" evidence="1">
    <location>
        <begin position="1"/>
        <end position="10"/>
    </location>
</feature>
<feature type="compositionally biased region" description="Acidic residues" evidence="1">
    <location>
        <begin position="120"/>
        <end position="133"/>
    </location>
</feature>
<dbReference type="EMBL" id="JAQQWI010000002">
    <property type="protein sequence ID" value="KAK8037678.1"/>
    <property type="molecule type" value="Genomic_DNA"/>
</dbReference>
<dbReference type="Pfam" id="PF22942">
    <property type="entry name" value="DUF7025"/>
    <property type="match status" value="1"/>
</dbReference>
<accession>A0ABR1STN3</accession>
<dbReference type="InterPro" id="IPR056599">
    <property type="entry name" value="AAA_lid_fung"/>
</dbReference>
<reference evidence="5 6" key="1">
    <citation type="submission" date="2023-01" db="EMBL/GenBank/DDBJ databases">
        <title>Analysis of 21 Apiospora genomes using comparative genomics revels a genus with tremendous synthesis potential of carbohydrate active enzymes and secondary metabolites.</title>
        <authorList>
            <person name="Sorensen T."/>
        </authorList>
    </citation>
    <scope>NUCLEOTIDE SEQUENCE [LARGE SCALE GENOMIC DNA]</scope>
    <source>
        <strain evidence="5 6">CBS 20057</strain>
    </source>
</reference>
<evidence type="ECO:0008006" key="7">
    <source>
        <dbReference type="Google" id="ProtNLM"/>
    </source>
</evidence>
<name>A0ABR1STN3_9PEZI</name>
<dbReference type="Pfam" id="PF23232">
    <property type="entry name" value="AAA_lid_13"/>
    <property type="match status" value="1"/>
</dbReference>
<evidence type="ECO:0000313" key="6">
    <source>
        <dbReference type="Proteomes" id="UP001396898"/>
    </source>
</evidence>
<dbReference type="InterPro" id="IPR003959">
    <property type="entry name" value="ATPase_AAA_core"/>
</dbReference>
<organism evidence="5 6">
    <name type="scientific">Apiospora marii</name>
    <dbReference type="NCBI Taxonomy" id="335849"/>
    <lineage>
        <taxon>Eukaryota</taxon>
        <taxon>Fungi</taxon>
        <taxon>Dikarya</taxon>
        <taxon>Ascomycota</taxon>
        <taxon>Pezizomycotina</taxon>
        <taxon>Sordariomycetes</taxon>
        <taxon>Xylariomycetidae</taxon>
        <taxon>Amphisphaeriales</taxon>
        <taxon>Apiosporaceae</taxon>
        <taxon>Apiospora</taxon>
    </lineage>
</organism>
<feature type="region of interest" description="Disordered" evidence="1">
    <location>
        <begin position="1"/>
        <end position="43"/>
    </location>
</feature>
<feature type="region of interest" description="Disordered" evidence="1">
    <location>
        <begin position="495"/>
        <end position="538"/>
    </location>
</feature>
<dbReference type="InterPro" id="IPR027417">
    <property type="entry name" value="P-loop_NTPase"/>
</dbReference>
<dbReference type="Proteomes" id="UP001396898">
    <property type="component" value="Unassembled WGS sequence"/>
</dbReference>
<feature type="domain" description="ATPase AAA-type core" evidence="2">
    <location>
        <begin position="689"/>
        <end position="795"/>
    </location>
</feature>
<dbReference type="PANTHER" id="PTHR46411">
    <property type="entry name" value="FAMILY ATPASE, PUTATIVE-RELATED"/>
    <property type="match status" value="1"/>
</dbReference>
<dbReference type="Pfam" id="PF00004">
    <property type="entry name" value="AAA"/>
    <property type="match status" value="1"/>
</dbReference>
<evidence type="ECO:0000259" key="4">
    <source>
        <dbReference type="Pfam" id="PF23232"/>
    </source>
</evidence>
<evidence type="ECO:0000259" key="3">
    <source>
        <dbReference type="Pfam" id="PF22942"/>
    </source>
</evidence>
<feature type="region of interest" description="Disordered" evidence="1">
    <location>
        <begin position="104"/>
        <end position="133"/>
    </location>
</feature>
<evidence type="ECO:0000256" key="1">
    <source>
        <dbReference type="SAM" id="MobiDB-lite"/>
    </source>
</evidence>